<dbReference type="AlphaFoldDB" id="A0A5C3LMA1"/>
<feature type="compositionally biased region" description="Basic and acidic residues" evidence="1">
    <location>
        <begin position="430"/>
        <end position="441"/>
    </location>
</feature>
<feature type="region of interest" description="Disordered" evidence="1">
    <location>
        <begin position="231"/>
        <end position="252"/>
    </location>
</feature>
<evidence type="ECO:0000313" key="3">
    <source>
        <dbReference type="Proteomes" id="UP000308652"/>
    </source>
</evidence>
<proteinExistence type="predicted"/>
<protein>
    <submittedName>
        <fullName evidence="2">Uncharacterized protein</fullName>
    </submittedName>
</protein>
<name>A0A5C3LMA1_9AGAR</name>
<dbReference type="Proteomes" id="UP000308652">
    <property type="component" value="Unassembled WGS sequence"/>
</dbReference>
<organism evidence="2 3">
    <name type="scientific">Crucibulum laeve</name>
    <dbReference type="NCBI Taxonomy" id="68775"/>
    <lineage>
        <taxon>Eukaryota</taxon>
        <taxon>Fungi</taxon>
        <taxon>Dikarya</taxon>
        <taxon>Basidiomycota</taxon>
        <taxon>Agaricomycotina</taxon>
        <taxon>Agaricomycetes</taxon>
        <taxon>Agaricomycetidae</taxon>
        <taxon>Agaricales</taxon>
        <taxon>Agaricineae</taxon>
        <taxon>Nidulariaceae</taxon>
        <taxon>Crucibulum</taxon>
    </lineage>
</organism>
<feature type="compositionally biased region" description="Low complexity" evidence="1">
    <location>
        <begin position="383"/>
        <end position="393"/>
    </location>
</feature>
<evidence type="ECO:0000256" key="1">
    <source>
        <dbReference type="SAM" id="MobiDB-lite"/>
    </source>
</evidence>
<sequence>MLPFATCPSHPHYEERPPFLFRIPQGSYCFSESGLQRLSGQESTVTRRSQQRGSTKMVETYHPEAIMDAIVAAQIEATTVPLREDDDDTIHGAAEAKVTNRAATFEFSDFDLDLSCLSTAVPPASPSPPPSPILSRSISFAKHLAPLSGQKQMKRQSSPLLAPNTTTSIIQGTWPSPEYTGRGTPIDRNRRVEWGGTTNDEVGEDGILFSAVRSTSLDSAIRPRRSMSPEWQYLSPIPSSKSPSPPGSDRRYSLRRSIGEKVPDLTPIEIKGIDPDQPEDWASMMQAVLGSAEGASTSNLEAKPVEKVEEKAAAREVTEEALITSPSALIEEPNDLELDMDLGIGEALNKGLGLHGPGMTFFDLGILPNTGRESPSVYSSQTASARISRPSSPSERKSMTSSKEAERSGKSETKSSKPGLLKRVLGRFRRLPDALHHKNRS</sequence>
<evidence type="ECO:0000313" key="2">
    <source>
        <dbReference type="EMBL" id="TFK34299.1"/>
    </source>
</evidence>
<reference evidence="2 3" key="1">
    <citation type="journal article" date="2019" name="Nat. Ecol. Evol.">
        <title>Megaphylogeny resolves global patterns of mushroom evolution.</title>
        <authorList>
            <person name="Varga T."/>
            <person name="Krizsan K."/>
            <person name="Foldi C."/>
            <person name="Dima B."/>
            <person name="Sanchez-Garcia M."/>
            <person name="Sanchez-Ramirez S."/>
            <person name="Szollosi G.J."/>
            <person name="Szarkandi J.G."/>
            <person name="Papp V."/>
            <person name="Albert L."/>
            <person name="Andreopoulos W."/>
            <person name="Angelini C."/>
            <person name="Antonin V."/>
            <person name="Barry K.W."/>
            <person name="Bougher N.L."/>
            <person name="Buchanan P."/>
            <person name="Buyck B."/>
            <person name="Bense V."/>
            <person name="Catcheside P."/>
            <person name="Chovatia M."/>
            <person name="Cooper J."/>
            <person name="Damon W."/>
            <person name="Desjardin D."/>
            <person name="Finy P."/>
            <person name="Geml J."/>
            <person name="Haridas S."/>
            <person name="Hughes K."/>
            <person name="Justo A."/>
            <person name="Karasinski D."/>
            <person name="Kautmanova I."/>
            <person name="Kiss B."/>
            <person name="Kocsube S."/>
            <person name="Kotiranta H."/>
            <person name="LaButti K.M."/>
            <person name="Lechner B.E."/>
            <person name="Liimatainen K."/>
            <person name="Lipzen A."/>
            <person name="Lukacs Z."/>
            <person name="Mihaltcheva S."/>
            <person name="Morgado L.N."/>
            <person name="Niskanen T."/>
            <person name="Noordeloos M.E."/>
            <person name="Ohm R.A."/>
            <person name="Ortiz-Santana B."/>
            <person name="Ovrebo C."/>
            <person name="Racz N."/>
            <person name="Riley R."/>
            <person name="Savchenko A."/>
            <person name="Shiryaev A."/>
            <person name="Soop K."/>
            <person name="Spirin V."/>
            <person name="Szebenyi C."/>
            <person name="Tomsovsky M."/>
            <person name="Tulloss R.E."/>
            <person name="Uehling J."/>
            <person name="Grigoriev I.V."/>
            <person name="Vagvolgyi C."/>
            <person name="Papp T."/>
            <person name="Martin F.M."/>
            <person name="Miettinen O."/>
            <person name="Hibbett D.S."/>
            <person name="Nagy L.G."/>
        </authorList>
    </citation>
    <scope>NUCLEOTIDE SEQUENCE [LARGE SCALE GENOMIC DNA]</scope>
    <source>
        <strain evidence="2 3">CBS 166.37</strain>
    </source>
</reference>
<dbReference type="EMBL" id="ML213634">
    <property type="protein sequence ID" value="TFK34299.1"/>
    <property type="molecule type" value="Genomic_DNA"/>
</dbReference>
<keyword evidence="3" id="KW-1185">Reference proteome</keyword>
<feature type="compositionally biased region" description="Polar residues" evidence="1">
    <location>
        <begin position="373"/>
        <end position="382"/>
    </location>
</feature>
<accession>A0A5C3LMA1</accession>
<gene>
    <name evidence="2" type="ORF">BDQ12DRAFT_375247</name>
</gene>
<feature type="compositionally biased region" description="Polar residues" evidence="1">
    <location>
        <begin position="149"/>
        <end position="174"/>
    </location>
</feature>
<dbReference type="STRING" id="68775.A0A5C3LMA1"/>
<feature type="region of interest" description="Disordered" evidence="1">
    <location>
        <begin position="373"/>
        <end position="441"/>
    </location>
</feature>
<feature type="region of interest" description="Disordered" evidence="1">
    <location>
        <begin position="149"/>
        <end position="198"/>
    </location>
</feature>
<feature type="compositionally biased region" description="Basic and acidic residues" evidence="1">
    <location>
        <begin position="394"/>
        <end position="415"/>
    </location>
</feature>
<dbReference type="OrthoDB" id="2919784at2759"/>